<dbReference type="Pfam" id="PF07686">
    <property type="entry name" value="V-set"/>
    <property type="match status" value="1"/>
</dbReference>
<evidence type="ECO:0000256" key="2">
    <source>
        <dbReference type="SAM" id="Phobius"/>
    </source>
</evidence>
<gene>
    <name evidence="4" type="ORF">AGOR_G00027390</name>
</gene>
<organism evidence="4 5">
    <name type="scientific">Albula goreensis</name>
    <dbReference type="NCBI Taxonomy" id="1534307"/>
    <lineage>
        <taxon>Eukaryota</taxon>
        <taxon>Metazoa</taxon>
        <taxon>Chordata</taxon>
        <taxon>Craniata</taxon>
        <taxon>Vertebrata</taxon>
        <taxon>Euteleostomi</taxon>
        <taxon>Actinopterygii</taxon>
        <taxon>Neopterygii</taxon>
        <taxon>Teleostei</taxon>
        <taxon>Albuliformes</taxon>
        <taxon>Albulidae</taxon>
        <taxon>Albula</taxon>
    </lineage>
</organism>
<name>A0A8T3E725_9TELE</name>
<dbReference type="GO" id="GO:0007160">
    <property type="term" value="P:cell-matrix adhesion"/>
    <property type="evidence" value="ECO:0007669"/>
    <property type="project" value="TreeGrafter"/>
</dbReference>
<dbReference type="EMBL" id="JAERUA010000002">
    <property type="protein sequence ID" value="KAI1903457.1"/>
    <property type="molecule type" value="Genomic_DNA"/>
</dbReference>
<keyword evidence="2" id="KW-0812">Transmembrane</keyword>
<dbReference type="PANTHER" id="PTHR15317">
    <property type="entry name" value="T-CELL SURFACE PROTEIN TACTILE"/>
    <property type="match status" value="1"/>
</dbReference>
<sequence length="546" mass="60115">MFNSSRQSSDMAAEGRVMAATLLLFITFTQGNFGIKLVHMDMISAAVGQQVNLSCMMNSEDQNLNIAQIEWRKAEPQEHKIAIYNPSYGPYTHWGNVSLYTDYFRGKLRGSILQLPAVDVWDSGRYVCELTTYPHGTIKEEKILTVTNIHLSARVMQPNRAVIEGDDVTILCTSTPPADTYSLWPSKNKLSILKSGQEGRFILPNVTKDDSGLYICQPGNSSSGLPFQDHNITIQLTVHYLGNIECDTSSSIEVVAGQNVRISCEAEASLTALYTWRKGNVTTSNNSSLHLHSVSSKDTGVYTLTAAIENTGLQREMEFNITVQTGSTVLPLITASPFSATTNKKGYKTTPLVSKMETSMPRRITSALLRTTNSTAPLYSQSDLMTSRITNVSIILNRTAAASELNHTTAATINPTLPFNVTPHWFKGNITGTWEKSTVPSGPFTAPPDLKATVSITVQQSNNSSSTSSGNMETTNPIQEPQGGKRFILVILLPILALLVVIVILYRRHIIQKRMDMPPPFKPPPPPVKYTSVRTQDVPMTEILKR</sequence>
<evidence type="ECO:0000259" key="3">
    <source>
        <dbReference type="PROSITE" id="PS50835"/>
    </source>
</evidence>
<keyword evidence="5" id="KW-1185">Reference proteome</keyword>
<accession>A0A8T3E725</accession>
<evidence type="ECO:0000256" key="1">
    <source>
        <dbReference type="SAM" id="MobiDB-lite"/>
    </source>
</evidence>
<dbReference type="OrthoDB" id="10012075at2759"/>
<dbReference type="InterPro" id="IPR036179">
    <property type="entry name" value="Ig-like_dom_sf"/>
</dbReference>
<feature type="compositionally biased region" description="Polar residues" evidence="1">
    <location>
        <begin position="470"/>
        <end position="479"/>
    </location>
</feature>
<proteinExistence type="predicted"/>
<dbReference type="InterPro" id="IPR013783">
    <property type="entry name" value="Ig-like_fold"/>
</dbReference>
<evidence type="ECO:0000313" key="5">
    <source>
        <dbReference type="Proteomes" id="UP000829720"/>
    </source>
</evidence>
<feature type="region of interest" description="Disordered" evidence="1">
    <location>
        <begin position="459"/>
        <end position="479"/>
    </location>
</feature>
<dbReference type="AlphaFoldDB" id="A0A8T3E725"/>
<keyword evidence="2" id="KW-0472">Membrane</keyword>
<dbReference type="InterPro" id="IPR003598">
    <property type="entry name" value="Ig_sub2"/>
</dbReference>
<feature type="domain" description="Ig-like" evidence="3">
    <location>
        <begin position="257"/>
        <end position="320"/>
    </location>
</feature>
<dbReference type="PROSITE" id="PS50835">
    <property type="entry name" value="IG_LIKE"/>
    <property type="match status" value="3"/>
</dbReference>
<dbReference type="Pfam" id="PF13895">
    <property type="entry name" value="Ig_2"/>
    <property type="match status" value="2"/>
</dbReference>
<feature type="compositionally biased region" description="Low complexity" evidence="1">
    <location>
        <begin position="459"/>
        <end position="469"/>
    </location>
</feature>
<dbReference type="InterPro" id="IPR042381">
    <property type="entry name" value="CD96"/>
</dbReference>
<dbReference type="Proteomes" id="UP000829720">
    <property type="component" value="Unassembled WGS sequence"/>
</dbReference>
<dbReference type="GO" id="GO:0006954">
    <property type="term" value="P:inflammatory response"/>
    <property type="evidence" value="ECO:0007669"/>
    <property type="project" value="TreeGrafter"/>
</dbReference>
<dbReference type="InterPro" id="IPR003599">
    <property type="entry name" value="Ig_sub"/>
</dbReference>
<dbReference type="InterPro" id="IPR013106">
    <property type="entry name" value="Ig_V-set"/>
</dbReference>
<protein>
    <recommendedName>
        <fullName evidence="3">Ig-like domain-containing protein</fullName>
    </recommendedName>
</protein>
<feature type="domain" description="Ig-like" evidence="3">
    <location>
        <begin position="147"/>
        <end position="233"/>
    </location>
</feature>
<keyword evidence="2" id="KW-1133">Transmembrane helix</keyword>
<dbReference type="SUPFAM" id="SSF48726">
    <property type="entry name" value="Immunoglobulin"/>
    <property type="match status" value="3"/>
</dbReference>
<reference evidence="4" key="1">
    <citation type="submission" date="2021-01" db="EMBL/GenBank/DDBJ databases">
        <authorList>
            <person name="Zahm M."/>
            <person name="Roques C."/>
            <person name="Cabau C."/>
            <person name="Klopp C."/>
            <person name="Donnadieu C."/>
            <person name="Jouanno E."/>
            <person name="Lampietro C."/>
            <person name="Louis A."/>
            <person name="Herpin A."/>
            <person name="Echchiki A."/>
            <person name="Berthelot C."/>
            <person name="Parey E."/>
            <person name="Roest-Crollius H."/>
            <person name="Braasch I."/>
            <person name="Postlethwait J."/>
            <person name="Bobe J."/>
            <person name="Montfort J."/>
            <person name="Bouchez O."/>
            <person name="Begum T."/>
            <person name="Mejri S."/>
            <person name="Adams A."/>
            <person name="Chen W.-J."/>
            <person name="Guiguen Y."/>
        </authorList>
    </citation>
    <scope>NUCLEOTIDE SEQUENCE</scope>
    <source>
        <tissue evidence="4">Blood</tissue>
    </source>
</reference>
<dbReference type="SMART" id="SM00409">
    <property type="entry name" value="IG"/>
    <property type="match status" value="3"/>
</dbReference>
<evidence type="ECO:0000313" key="4">
    <source>
        <dbReference type="EMBL" id="KAI1903457.1"/>
    </source>
</evidence>
<dbReference type="Gene3D" id="2.60.40.10">
    <property type="entry name" value="Immunoglobulins"/>
    <property type="match status" value="3"/>
</dbReference>
<dbReference type="InterPro" id="IPR007110">
    <property type="entry name" value="Ig-like_dom"/>
</dbReference>
<dbReference type="PANTHER" id="PTHR15317:SF1">
    <property type="entry name" value="T-CELL SURFACE PROTEIN TACTILE"/>
    <property type="match status" value="1"/>
</dbReference>
<comment type="caution">
    <text evidence="4">The sequence shown here is derived from an EMBL/GenBank/DDBJ whole genome shotgun (WGS) entry which is preliminary data.</text>
</comment>
<dbReference type="SMART" id="SM00408">
    <property type="entry name" value="IGc2"/>
    <property type="match status" value="3"/>
</dbReference>
<feature type="domain" description="Ig-like" evidence="3">
    <location>
        <begin position="48"/>
        <end position="145"/>
    </location>
</feature>
<feature type="transmembrane region" description="Helical" evidence="2">
    <location>
        <begin position="487"/>
        <end position="506"/>
    </location>
</feature>